<protein>
    <submittedName>
        <fullName evidence="3">Secreted protein</fullName>
    </submittedName>
</protein>
<dbReference type="AlphaFoldDB" id="A0A1I7XN04"/>
<keyword evidence="1" id="KW-0732">Signal</keyword>
<dbReference type="WBParaSite" id="Hba_18875">
    <property type="protein sequence ID" value="Hba_18875"/>
    <property type="gene ID" value="Hba_18875"/>
</dbReference>
<name>A0A1I7XN04_HETBA</name>
<evidence type="ECO:0000313" key="3">
    <source>
        <dbReference type="WBParaSite" id="Hba_18875"/>
    </source>
</evidence>
<feature type="chain" id="PRO_5009311353" evidence="1">
    <location>
        <begin position="18"/>
        <end position="80"/>
    </location>
</feature>
<reference evidence="3" key="1">
    <citation type="submission" date="2016-11" db="UniProtKB">
        <authorList>
            <consortium name="WormBaseParasite"/>
        </authorList>
    </citation>
    <scope>IDENTIFICATION</scope>
</reference>
<evidence type="ECO:0000256" key="1">
    <source>
        <dbReference type="SAM" id="SignalP"/>
    </source>
</evidence>
<keyword evidence="2" id="KW-1185">Reference proteome</keyword>
<evidence type="ECO:0000313" key="2">
    <source>
        <dbReference type="Proteomes" id="UP000095283"/>
    </source>
</evidence>
<feature type="signal peptide" evidence="1">
    <location>
        <begin position="1"/>
        <end position="17"/>
    </location>
</feature>
<sequence>MNQSVIIFFVCLVISFAQKSQPKGAPEMMQPMMYENDNSELLAKVSSQLLSALANIENMQEGEDFYLFFCTNNKMILMYY</sequence>
<organism evidence="2 3">
    <name type="scientific">Heterorhabditis bacteriophora</name>
    <name type="common">Entomopathogenic nematode worm</name>
    <dbReference type="NCBI Taxonomy" id="37862"/>
    <lineage>
        <taxon>Eukaryota</taxon>
        <taxon>Metazoa</taxon>
        <taxon>Ecdysozoa</taxon>
        <taxon>Nematoda</taxon>
        <taxon>Chromadorea</taxon>
        <taxon>Rhabditida</taxon>
        <taxon>Rhabditina</taxon>
        <taxon>Rhabditomorpha</taxon>
        <taxon>Strongyloidea</taxon>
        <taxon>Heterorhabditidae</taxon>
        <taxon>Heterorhabditis</taxon>
    </lineage>
</organism>
<proteinExistence type="predicted"/>
<accession>A0A1I7XN04</accession>
<dbReference type="Proteomes" id="UP000095283">
    <property type="component" value="Unplaced"/>
</dbReference>